<sequence length="92" mass="10556">MKIMDLYNISSFLLIAIFTSLLALFSGAIISYFRYAEYKNLLLEIFSILLLLALILFSIFVTPLYFSIAVILLAILFLSIGYLSAYKKREIK</sequence>
<dbReference type="EMBL" id="QNBC01000034">
    <property type="protein sequence ID" value="RKX66721.1"/>
    <property type="molecule type" value="Genomic_DNA"/>
</dbReference>
<reference evidence="1 2" key="1">
    <citation type="submission" date="2018-06" db="EMBL/GenBank/DDBJ databases">
        <title>Extensive metabolic versatility and redundancy in microbially diverse, dynamic hydrothermal sediments.</title>
        <authorList>
            <person name="Dombrowski N."/>
            <person name="Teske A."/>
            <person name="Baker B.J."/>
        </authorList>
    </citation>
    <scope>NUCLEOTIDE SEQUENCE [LARGE SCALE GENOMIC DNA]</scope>
    <source>
        <strain evidence="1">B35_G9</strain>
    </source>
</reference>
<evidence type="ECO:0000313" key="1">
    <source>
        <dbReference type="EMBL" id="RKX66721.1"/>
    </source>
</evidence>
<name>A0A660S8R4_UNCT6</name>
<dbReference type="AlphaFoldDB" id="A0A660S8R4"/>
<gene>
    <name evidence="1" type="ORF">DRP44_03465</name>
</gene>
<dbReference type="Proteomes" id="UP000282321">
    <property type="component" value="Unassembled WGS sequence"/>
</dbReference>
<comment type="caution">
    <text evidence="1">The sequence shown here is derived from an EMBL/GenBank/DDBJ whole genome shotgun (WGS) entry which is preliminary data.</text>
</comment>
<proteinExistence type="predicted"/>
<accession>A0A660S8R4</accession>
<organism evidence="1 2">
    <name type="scientific">candidate division TA06 bacterium</name>
    <dbReference type="NCBI Taxonomy" id="2250710"/>
    <lineage>
        <taxon>Bacteria</taxon>
        <taxon>Bacteria division TA06</taxon>
    </lineage>
</organism>
<evidence type="ECO:0008006" key="3">
    <source>
        <dbReference type="Google" id="ProtNLM"/>
    </source>
</evidence>
<evidence type="ECO:0000313" key="2">
    <source>
        <dbReference type="Proteomes" id="UP000282321"/>
    </source>
</evidence>
<protein>
    <recommendedName>
        <fullName evidence="3">ABC transmembrane type-1 domain-containing protein</fullName>
    </recommendedName>
</protein>